<evidence type="ECO:0000256" key="10">
    <source>
        <dbReference type="SAM" id="Phobius"/>
    </source>
</evidence>
<evidence type="ECO:0000313" key="12">
    <source>
        <dbReference type="Proteomes" id="UP000604737"/>
    </source>
</evidence>
<evidence type="ECO:0000256" key="1">
    <source>
        <dbReference type="ARBA" id="ARBA00004141"/>
    </source>
</evidence>
<keyword evidence="2" id="KW-0813">Transport</keyword>
<dbReference type="RefSeq" id="WP_189458579.1">
    <property type="nucleotide sequence ID" value="NZ_BMYO01000001.1"/>
</dbReference>
<evidence type="ECO:0000256" key="3">
    <source>
        <dbReference type="ARBA" id="ARBA00022692"/>
    </source>
</evidence>
<comment type="caution">
    <text evidence="11">The sequence shown here is derived from an EMBL/GenBank/DDBJ whole genome shotgun (WGS) entry which is preliminary data.</text>
</comment>
<comment type="subcellular location">
    <subcellularLocation>
        <location evidence="1">Membrane</location>
        <topology evidence="1">Multi-pass membrane protein</topology>
    </subcellularLocation>
</comment>
<feature type="transmembrane region" description="Helical" evidence="10">
    <location>
        <begin position="69"/>
        <end position="90"/>
    </location>
</feature>
<organism evidence="11 12">
    <name type="scientific">Jeongeupia chitinilytica</name>
    <dbReference type="NCBI Taxonomy" id="1041641"/>
    <lineage>
        <taxon>Bacteria</taxon>
        <taxon>Pseudomonadati</taxon>
        <taxon>Pseudomonadota</taxon>
        <taxon>Betaproteobacteria</taxon>
        <taxon>Neisseriales</taxon>
        <taxon>Chitinibacteraceae</taxon>
        <taxon>Jeongeupia</taxon>
    </lineage>
</organism>
<dbReference type="EMBL" id="BMYO01000001">
    <property type="protein sequence ID" value="GHD57080.1"/>
    <property type="molecule type" value="Genomic_DNA"/>
</dbReference>
<evidence type="ECO:0000256" key="4">
    <source>
        <dbReference type="ARBA" id="ARBA00022989"/>
    </source>
</evidence>
<dbReference type="SUPFAM" id="SSF81340">
    <property type="entry name" value="Clc chloride channel"/>
    <property type="match status" value="1"/>
</dbReference>
<evidence type="ECO:0000256" key="6">
    <source>
        <dbReference type="ARBA" id="ARBA00023136"/>
    </source>
</evidence>
<feature type="transmembrane region" description="Helical" evidence="10">
    <location>
        <begin position="240"/>
        <end position="261"/>
    </location>
</feature>
<evidence type="ECO:0000313" key="11">
    <source>
        <dbReference type="EMBL" id="GHD57080.1"/>
    </source>
</evidence>
<keyword evidence="12" id="KW-1185">Reference proteome</keyword>
<keyword evidence="3 10" id="KW-0812">Transmembrane</keyword>
<reference evidence="12" key="1">
    <citation type="journal article" date="2019" name="Int. J. Syst. Evol. Microbiol.">
        <title>The Global Catalogue of Microorganisms (GCM) 10K type strain sequencing project: providing services to taxonomists for standard genome sequencing and annotation.</title>
        <authorList>
            <consortium name="The Broad Institute Genomics Platform"/>
            <consortium name="The Broad Institute Genome Sequencing Center for Infectious Disease"/>
            <person name="Wu L."/>
            <person name="Ma J."/>
        </authorList>
    </citation>
    <scope>NUCLEOTIDE SEQUENCE [LARGE SCALE GENOMIC DNA]</scope>
    <source>
        <strain evidence="12">KCTC 23701</strain>
    </source>
</reference>
<gene>
    <name evidence="11" type="ORF">GCM10007350_05220</name>
</gene>
<name>A0ABQ3GWN9_9NEIS</name>
<keyword evidence="9" id="KW-0407">Ion channel</keyword>
<accession>A0ABQ3GWN9</accession>
<evidence type="ECO:0000256" key="7">
    <source>
        <dbReference type="ARBA" id="ARBA00023173"/>
    </source>
</evidence>
<dbReference type="Gene3D" id="1.10.3080.10">
    <property type="entry name" value="Clc chloride channel"/>
    <property type="match status" value="1"/>
</dbReference>
<feature type="transmembrane region" description="Helical" evidence="10">
    <location>
        <begin position="369"/>
        <end position="393"/>
    </location>
</feature>
<dbReference type="PANTHER" id="PTHR43427:SF6">
    <property type="entry name" value="CHLORIDE CHANNEL PROTEIN CLC-E"/>
    <property type="match status" value="1"/>
</dbReference>
<feature type="transmembrane region" description="Helical" evidence="10">
    <location>
        <begin position="312"/>
        <end position="332"/>
    </location>
</feature>
<dbReference type="PRINTS" id="PR00762">
    <property type="entry name" value="CLCHANNEL"/>
</dbReference>
<keyword evidence="8" id="KW-0868">Chloride</keyword>
<feature type="transmembrane region" description="Helical" evidence="10">
    <location>
        <begin position="400"/>
        <end position="417"/>
    </location>
</feature>
<dbReference type="InterPro" id="IPR014743">
    <property type="entry name" value="Cl-channel_core"/>
</dbReference>
<feature type="transmembrane region" description="Helical" evidence="10">
    <location>
        <begin position="193"/>
        <end position="220"/>
    </location>
</feature>
<dbReference type="PANTHER" id="PTHR43427">
    <property type="entry name" value="CHLORIDE CHANNEL PROTEIN CLC-E"/>
    <property type="match status" value="1"/>
</dbReference>
<dbReference type="InterPro" id="IPR001807">
    <property type="entry name" value="ClC"/>
</dbReference>
<sequence length="429" mass="43721">MPASVRLAKLRSGPAGRLDPQLLRVLAAIAAGVIGALAVWVFHQVLEHAETWLYGHSDGLVAAARGLPAWQRIVTPMLGGLAAGTLLWRWNRSRATPVRHADDYIEAVTIGDGRLDLRGGLGKVGACFLVVVAGGAVGREGAMVLLAALACSFIGARWRHLIDLKLTVACGVAAGFAAAYHAPLASSLFIAEVLLGSLALAAIGPVILAAVTSALITHALAGDATLYQVAASTPLDTTGLALVALAGVVAGVLGPLFLFWLDGSKVAFARLGWPQPLTLAAGGLVVGLVSVLRPEAWGNGYSAVQALLLEPATWQIVVLILLCKLIAVAGSIGSGAPGGVFTPTLLVGAAFGQLLTHLAAPLVPGSGQLFTIAGMGVFLAATTHAPVMSALMVLEMTGQVQLLLALLPACVIAAGIARRLRAASVYAGH</sequence>
<feature type="transmembrane region" description="Helical" evidence="10">
    <location>
        <begin position="344"/>
        <end position="363"/>
    </location>
</feature>
<evidence type="ECO:0000256" key="8">
    <source>
        <dbReference type="ARBA" id="ARBA00023214"/>
    </source>
</evidence>
<feature type="transmembrane region" description="Helical" evidence="10">
    <location>
        <begin position="21"/>
        <end position="42"/>
    </location>
</feature>
<evidence type="ECO:0000256" key="5">
    <source>
        <dbReference type="ARBA" id="ARBA00023065"/>
    </source>
</evidence>
<dbReference type="Pfam" id="PF00654">
    <property type="entry name" value="Voltage_CLC"/>
    <property type="match status" value="1"/>
</dbReference>
<keyword evidence="4 10" id="KW-1133">Transmembrane helix</keyword>
<evidence type="ECO:0000256" key="9">
    <source>
        <dbReference type="ARBA" id="ARBA00023303"/>
    </source>
</evidence>
<proteinExistence type="predicted"/>
<keyword evidence="5" id="KW-0406">Ion transport</keyword>
<feature type="transmembrane region" description="Helical" evidence="10">
    <location>
        <begin position="162"/>
        <end position="181"/>
    </location>
</feature>
<dbReference type="CDD" id="cd00400">
    <property type="entry name" value="Voltage_gated_ClC"/>
    <property type="match status" value="1"/>
</dbReference>
<feature type="transmembrane region" description="Helical" evidence="10">
    <location>
        <begin position="273"/>
        <end position="292"/>
    </location>
</feature>
<keyword evidence="7" id="KW-0869">Chloride channel</keyword>
<protein>
    <submittedName>
        <fullName evidence="11">Voltage-gated ClC-type chloride channel ClcB</fullName>
    </submittedName>
</protein>
<dbReference type="InterPro" id="IPR050368">
    <property type="entry name" value="ClC-type_chloride_channel"/>
</dbReference>
<keyword evidence="6 10" id="KW-0472">Membrane</keyword>
<evidence type="ECO:0000256" key="2">
    <source>
        <dbReference type="ARBA" id="ARBA00022448"/>
    </source>
</evidence>
<feature type="transmembrane region" description="Helical" evidence="10">
    <location>
        <begin position="124"/>
        <end position="156"/>
    </location>
</feature>
<dbReference type="Proteomes" id="UP000604737">
    <property type="component" value="Unassembled WGS sequence"/>
</dbReference>